<comment type="caution">
    <text evidence="1">The sequence shown here is derived from an EMBL/GenBank/DDBJ whole genome shotgun (WGS) entry which is preliminary data.</text>
</comment>
<organism evidence="1">
    <name type="scientific">bioreactor metagenome</name>
    <dbReference type="NCBI Taxonomy" id="1076179"/>
    <lineage>
        <taxon>unclassified sequences</taxon>
        <taxon>metagenomes</taxon>
        <taxon>ecological metagenomes</taxon>
    </lineage>
</organism>
<accession>A0A645DXF3</accession>
<gene>
    <name evidence="1" type="ORF">SDC9_141143</name>
</gene>
<dbReference type="AlphaFoldDB" id="A0A645DXF3"/>
<protein>
    <submittedName>
        <fullName evidence="1">Uncharacterized protein</fullName>
    </submittedName>
</protein>
<name>A0A645DXF3_9ZZZZ</name>
<proteinExistence type="predicted"/>
<dbReference type="EMBL" id="VSSQ01040699">
    <property type="protein sequence ID" value="MPM94001.1"/>
    <property type="molecule type" value="Genomic_DNA"/>
</dbReference>
<sequence length="66" mass="7798">MAYYYLELWMVYLDLTNLMALPLIKLMNISLKSAKMVLIGIIHIVKDKNKTVYMVLLLFILKIKLH</sequence>
<evidence type="ECO:0000313" key="1">
    <source>
        <dbReference type="EMBL" id="MPM94001.1"/>
    </source>
</evidence>
<reference evidence="1" key="1">
    <citation type="submission" date="2019-08" db="EMBL/GenBank/DDBJ databases">
        <authorList>
            <person name="Kucharzyk K."/>
            <person name="Murdoch R.W."/>
            <person name="Higgins S."/>
            <person name="Loffler F."/>
        </authorList>
    </citation>
    <scope>NUCLEOTIDE SEQUENCE</scope>
</reference>